<dbReference type="InterPro" id="IPR046335">
    <property type="entry name" value="LacI/GalR-like_sensor"/>
</dbReference>
<organism evidence="6 7">
    <name type="scientific">Candidatus Pullilachnospira stercoravium</name>
    <dbReference type="NCBI Taxonomy" id="2840913"/>
    <lineage>
        <taxon>Bacteria</taxon>
        <taxon>Bacillati</taxon>
        <taxon>Bacillota</taxon>
        <taxon>Clostridia</taxon>
        <taxon>Lachnospirales</taxon>
        <taxon>Lachnospiraceae</taxon>
        <taxon>Lachnospiraceae incertae sedis</taxon>
        <taxon>Candidatus Pullilachnospira</taxon>
    </lineage>
</organism>
<evidence type="ECO:0000256" key="4">
    <source>
        <dbReference type="ARBA" id="ARBA00023163"/>
    </source>
</evidence>
<keyword evidence="3" id="KW-0238">DNA-binding</keyword>
<proteinExistence type="predicted"/>
<dbReference type="GO" id="GO:0003700">
    <property type="term" value="F:DNA-binding transcription factor activity"/>
    <property type="evidence" value="ECO:0007669"/>
    <property type="project" value="InterPro"/>
</dbReference>
<evidence type="ECO:0000259" key="5">
    <source>
        <dbReference type="PROSITE" id="PS50949"/>
    </source>
</evidence>
<evidence type="ECO:0000256" key="1">
    <source>
        <dbReference type="ARBA" id="ARBA00022491"/>
    </source>
</evidence>
<evidence type="ECO:0000313" key="6">
    <source>
        <dbReference type="EMBL" id="HIV13282.1"/>
    </source>
</evidence>
<accession>A0A9D1NVG6</accession>
<dbReference type="Pfam" id="PF00392">
    <property type="entry name" value="GntR"/>
    <property type="match status" value="1"/>
</dbReference>
<keyword evidence="2" id="KW-0805">Transcription regulation</keyword>
<dbReference type="GO" id="GO:0000976">
    <property type="term" value="F:transcription cis-regulatory region binding"/>
    <property type="evidence" value="ECO:0007669"/>
    <property type="project" value="TreeGrafter"/>
</dbReference>
<reference evidence="6" key="2">
    <citation type="journal article" date="2021" name="PeerJ">
        <title>Extensive microbial diversity within the chicken gut microbiome revealed by metagenomics and culture.</title>
        <authorList>
            <person name="Gilroy R."/>
            <person name="Ravi A."/>
            <person name="Getino M."/>
            <person name="Pursley I."/>
            <person name="Horton D.L."/>
            <person name="Alikhan N.F."/>
            <person name="Baker D."/>
            <person name="Gharbi K."/>
            <person name="Hall N."/>
            <person name="Watson M."/>
            <person name="Adriaenssens E.M."/>
            <person name="Foster-Nyarko E."/>
            <person name="Jarju S."/>
            <person name="Secka A."/>
            <person name="Antonio M."/>
            <person name="Oren A."/>
            <person name="Chaudhuri R.R."/>
            <person name="La Ragione R."/>
            <person name="Hildebrand F."/>
            <person name="Pallen M.J."/>
        </authorList>
    </citation>
    <scope>NUCLEOTIDE SEQUENCE</scope>
    <source>
        <strain evidence="6">ChiBcec2-4451</strain>
    </source>
</reference>
<dbReference type="InterPro" id="IPR036390">
    <property type="entry name" value="WH_DNA-bd_sf"/>
</dbReference>
<dbReference type="InterPro" id="IPR000524">
    <property type="entry name" value="Tscrpt_reg_HTH_GntR"/>
</dbReference>
<name>A0A9D1NVG6_9FIRM</name>
<evidence type="ECO:0000313" key="7">
    <source>
        <dbReference type="Proteomes" id="UP000886723"/>
    </source>
</evidence>
<dbReference type="SUPFAM" id="SSF53822">
    <property type="entry name" value="Periplasmic binding protein-like I"/>
    <property type="match status" value="1"/>
</dbReference>
<dbReference type="PROSITE" id="PS50949">
    <property type="entry name" value="HTH_GNTR"/>
    <property type="match status" value="1"/>
</dbReference>
<dbReference type="InterPro" id="IPR036388">
    <property type="entry name" value="WH-like_DNA-bd_sf"/>
</dbReference>
<gene>
    <name evidence="6" type="ORF">IAA63_09120</name>
</gene>
<keyword evidence="1" id="KW-0678">Repressor</keyword>
<dbReference type="InterPro" id="IPR028082">
    <property type="entry name" value="Peripla_BP_I"/>
</dbReference>
<dbReference type="AlphaFoldDB" id="A0A9D1NVG6"/>
<dbReference type="Gene3D" id="3.40.50.2300">
    <property type="match status" value="2"/>
</dbReference>
<dbReference type="CDD" id="cd07377">
    <property type="entry name" value="WHTH_GntR"/>
    <property type="match status" value="1"/>
</dbReference>
<feature type="domain" description="HTH gntR-type" evidence="5">
    <location>
        <begin position="5"/>
        <end position="73"/>
    </location>
</feature>
<dbReference type="Proteomes" id="UP000886723">
    <property type="component" value="Unassembled WGS sequence"/>
</dbReference>
<dbReference type="SMART" id="SM00345">
    <property type="entry name" value="HTH_GNTR"/>
    <property type="match status" value="1"/>
</dbReference>
<dbReference type="EMBL" id="DVON01000191">
    <property type="protein sequence ID" value="HIV13282.1"/>
    <property type="molecule type" value="Genomic_DNA"/>
</dbReference>
<dbReference type="Gene3D" id="1.10.10.10">
    <property type="entry name" value="Winged helix-like DNA-binding domain superfamily/Winged helix DNA-binding domain"/>
    <property type="match status" value="1"/>
</dbReference>
<dbReference type="PANTHER" id="PTHR30146:SF95">
    <property type="entry name" value="RIBOSE OPERON REPRESSOR"/>
    <property type="match status" value="1"/>
</dbReference>
<protein>
    <submittedName>
        <fullName evidence="6">GntR family transcriptional regulator</fullName>
    </submittedName>
</protein>
<evidence type="ECO:0000256" key="3">
    <source>
        <dbReference type="ARBA" id="ARBA00023125"/>
    </source>
</evidence>
<dbReference type="PANTHER" id="PTHR30146">
    <property type="entry name" value="LACI-RELATED TRANSCRIPTIONAL REPRESSOR"/>
    <property type="match status" value="1"/>
</dbReference>
<dbReference type="CDD" id="cd06267">
    <property type="entry name" value="PBP1_LacI_sugar_binding-like"/>
    <property type="match status" value="1"/>
</dbReference>
<comment type="caution">
    <text evidence="6">The sequence shown here is derived from an EMBL/GenBank/DDBJ whole genome shotgun (WGS) entry which is preliminary data.</text>
</comment>
<dbReference type="SUPFAM" id="SSF46785">
    <property type="entry name" value="Winged helix' DNA-binding domain"/>
    <property type="match status" value="1"/>
</dbReference>
<evidence type="ECO:0000256" key="2">
    <source>
        <dbReference type="ARBA" id="ARBA00023015"/>
    </source>
</evidence>
<reference evidence="6" key="1">
    <citation type="submission" date="2020-10" db="EMBL/GenBank/DDBJ databases">
        <authorList>
            <person name="Gilroy R."/>
        </authorList>
    </citation>
    <scope>NUCLEOTIDE SEQUENCE</scope>
    <source>
        <strain evidence="6">ChiBcec2-4451</strain>
    </source>
</reference>
<sequence length="367" mass="41785">MHKEQYLYRTVYDDLRKKIQEGELAAGQKLPPEQEMSQTYGVSAITVKKALSMLAADDLVRRVRGKGSFITGEEERKGGIQSRGKEKQPLIGAIFEHISSSFGLELLYEMERIARQEGYRLFPCFSYGDRKLETETIRCLTDMEVAGMLIMPAHGRHYSREILRLVLADFPVVLVDKKMEGIAVASVRTNGEEAMQQLVHYLAERGRKQIALVTVEEVGTSTLIERRAGFYQGMEAEGLIPCPECRLPYLNYENPFQVYGEVYREQIRQYLKAWRGSLNGIVCAEYGVAMEVTAALKELDCGDAIEVCCIDENYIGPGQYRLTHVKQDEKKMAGCAMDLLLKKIRGEELEKENYLIPGIFRKRPEEK</sequence>
<keyword evidence="4" id="KW-0804">Transcription</keyword>
<dbReference type="Pfam" id="PF13377">
    <property type="entry name" value="Peripla_BP_3"/>
    <property type="match status" value="1"/>
</dbReference>